<dbReference type="CDD" id="cd19531">
    <property type="entry name" value="LCL_NRPS-like"/>
    <property type="match status" value="1"/>
</dbReference>
<dbReference type="InterPro" id="IPR006162">
    <property type="entry name" value="Ppantetheine_attach_site"/>
</dbReference>
<dbReference type="SUPFAM" id="SSF56801">
    <property type="entry name" value="Acetyl-CoA synthetase-like"/>
    <property type="match status" value="1"/>
</dbReference>
<dbReference type="FunFam" id="3.40.50.980:FF:000001">
    <property type="entry name" value="Non-ribosomal peptide synthetase"/>
    <property type="match status" value="1"/>
</dbReference>
<dbReference type="InterPro" id="IPR000873">
    <property type="entry name" value="AMP-dep_synth/lig_dom"/>
</dbReference>
<evidence type="ECO:0000256" key="2">
    <source>
        <dbReference type="ARBA" id="ARBA00022450"/>
    </source>
</evidence>
<dbReference type="SUPFAM" id="SSF52777">
    <property type="entry name" value="CoA-dependent acyltransferases"/>
    <property type="match status" value="4"/>
</dbReference>
<evidence type="ECO:0000256" key="4">
    <source>
        <dbReference type="ARBA" id="ARBA00022737"/>
    </source>
</evidence>
<dbReference type="Gene3D" id="2.30.38.10">
    <property type="entry name" value="Luciferase, Domain 3"/>
    <property type="match status" value="1"/>
</dbReference>
<reference evidence="7" key="1">
    <citation type="submission" date="2017-02" db="EMBL/GenBank/DDBJ databases">
        <authorList>
            <person name="Varghese N."/>
            <person name="Submissions S."/>
        </authorList>
    </citation>
    <scope>NUCLEOTIDE SEQUENCE [LARGE SCALE GENOMIC DNA]</scope>
    <source>
        <strain evidence="7">DSM 22224</strain>
    </source>
</reference>
<dbReference type="GO" id="GO:0003824">
    <property type="term" value="F:catalytic activity"/>
    <property type="evidence" value="ECO:0007669"/>
    <property type="project" value="InterPro"/>
</dbReference>
<dbReference type="InterPro" id="IPR001242">
    <property type="entry name" value="Condensation_dom"/>
</dbReference>
<dbReference type="PROSITE" id="PS50075">
    <property type="entry name" value="CARRIER"/>
    <property type="match status" value="1"/>
</dbReference>
<dbReference type="PANTHER" id="PTHR45527:SF1">
    <property type="entry name" value="FATTY ACID SYNTHASE"/>
    <property type="match status" value="1"/>
</dbReference>
<dbReference type="Gene3D" id="3.40.50.980">
    <property type="match status" value="2"/>
</dbReference>
<dbReference type="SUPFAM" id="SSF47336">
    <property type="entry name" value="ACP-like"/>
    <property type="match status" value="1"/>
</dbReference>
<dbReference type="RefSeq" id="WP_078673373.1">
    <property type="nucleotide sequence ID" value="NZ_FUWZ01000011.1"/>
</dbReference>
<dbReference type="Gene3D" id="3.30.559.30">
    <property type="entry name" value="Nonribosomal peptide synthetase, condensation domain"/>
    <property type="match status" value="2"/>
</dbReference>
<dbReference type="GO" id="GO:0044550">
    <property type="term" value="P:secondary metabolite biosynthetic process"/>
    <property type="evidence" value="ECO:0007669"/>
    <property type="project" value="TreeGrafter"/>
</dbReference>
<dbReference type="InterPro" id="IPR036736">
    <property type="entry name" value="ACP-like_sf"/>
</dbReference>
<dbReference type="NCBIfam" id="TIGR01733">
    <property type="entry name" value="AA-adenyl-dom"/>
    <property type="match status" value="1"/>
</dbReference>
<dbReference type="NCBIfam" id="TIGR01720">
    <property type="entry name" value="NRPS-para261"/>
    <property type="match status" value="1"/>
</dbReference>
<evidence type="ECO:0000259" key="5">
    <source>
        <dbReference type="PROSITE" id="PS50075"/>
    </source>
</evidence>
<evidence type="ECO:0000313" key="6">
    <source>
        <dbReference type="EMBL" id="SKA48322.1"/>
    </source>
</evidence>
<comment type="cofactor">
    <cofactor evidence="1">
        <name>pantetheine 4'-phosphate</name>
        <dbReference type="ChEBI" id="CHEBI:47942"/>
    </cofactor>
</comment>
<dbReference type="EMBL" id="FUWZ01000011">
    <property type="protein sequence ID" value="SKA48322.1"/>
    <property type="molecule type" value="Genomic_DNA"/>
</dbReference>
<dbReference type="OrthoDB" id="5298966at2"/>
<dbReference type="Pfam" id="PF00668">
    <property type="entry name" value="Condensation"/>
    <property type="match status" value="2"/>
</dbReference>
<evidence type="ECO:0000313" key="7">
    <source>
        <dbReference type="Proteomes" id="UP000190367"/>
    </source>
</evidence>
<dbReference type="Pfam" id="PF13193">
    <property type="entry name" value="AMP-binding_C"/>
    <property type="match status" value="1"/>
</dbReference>
<dbReference type="InterPro" id="IPR025110">
    <property type="entry name" value="AMP-bd_C"/>
</dbReference>
<dbReference type="Gene3D" id="3.30.300.30">
    <property type="match status" value="1"/>
</dbReference>
<dbReference type="InterPro" id="IPR010071">
    <property type="entry name" value="AA_adenyl_dom"/>
</dbReference>
<evidence type="ECO:0000256" key="3">
    <source>
        <dbReference type="ARBA" id="ARBA00022553"/>
    </source>
</evidence>
<dbReference type="GO" id="GO:0031177">
    <property type="term" value="F:phosphopantetheine binding"/>
    <property type="evidence" value="ECO:0007669"/>
    <property type="project" value="TreeGrafter"/>
</dbReference>
<dbReference type="STRING" id="634771.SAMN04488128_11124"/>
<gene>
    <name evidence="6" type="ORF">SAMN04488128_11124</name>
</gene>
<dbReference type="Gene3D" id="3.30.559.10">
    <property type="entry name" value="Chloramphenicol acetyltransferase-like domain"/>
    <property type="match status" value="2"/>
</dbReference>
<dbReference type="InterPro" id="IPR009081">
    <property type="entry name" value="PP-bd_ACP"/>
</dbReference>
<dbReference type="GO" id="GO:0005737">
    <property type="term" value="C:cytoplasm"/>
    <property type="evidence" value="ECO:0007669"/>
    <property type="project" value="TreeGrafter"/>
</dbReference>
<dbReference type="InterPro" id="IPR020845">
    <property type="entry name" value="AMP-binding_CS"/>
</dbReference>
<dbReference type="GO" id="GO:0043041">
    <property type="term" value="P:amino acid activation for nonribosomal peptide biosynthetic process"/>
    <property type="evidence" value="ECO:0007669"/>
    <property type="project" value="TreeGrafter"/>
</dbReference>
<dbReference type="Pfam" id="PF00550">
    <property type="entry name" value="PP-binding"/>
    <property type="match status" value="1"/>
</dbReference>
<dbReference type="PROSITE" id="PS00012">
    <property type="entry name" value="PHOSPHOPANTETHEINE"/>
    <property type="match status" value="1"/>
</dbReference>
<dbReference type="Pfam" id="PF00501">
    <property type="entry name" value="AMP-binding"/>
    <property type="match status" value="1"/>
</dbReference>
<dbReference type="CDD" id="cd12117">
    <property type="entry name" value="A_NRPS_Srf_like"/>
    <property type="match status" value="1"/>
</dbReference>
<proteinExistence type="predicted"/>
<organism evidence="6 7">
    <name type="scientific">Chitinophaga eiseniae</name>
    <dbReference type="NCBI Taxonomy" id="634771"/>
    <lineage>
        <taxon>Bacteria</taxon>
        <taxon>Pseudomonadati</taxon>
        <taxon>Bacteroidota</taxon>
        <taxon>Chitinophagia</taxon>
        <taxon>Chitinophagales</taxon>
        <taxon>Chitinophagaceae</taxon>
        <taxon>Chitinophaga</taxon>
    </lineage>
</organism>
<protein>
    <submittedName>
        <fullName evidence="6">Non-ribosomal peptide synthase domain TIGR01720/amino acid adenylation domain-containing protein</fullName>
    </submittedName>
</protein>
<dbReference type="PROSITE" id="PS00455">
    <property type="entry name" value="AMP_BINDING"/>
    <property type="match status" value="1"/>
</dbReference>
<dbReference type="InterPro" id="IPR023213">
    <property type="entry name" value="CAT-like_dom_sf"/>
</dbReference>
<keyword evidence="2" id="KW-0596">Phosphopantetheine</keyword>
<evidence type="ECO:0000256" key="1">
    <source>
        <dbReference type="ARBA" id="ARBA00001957"/>
    </source>
</evidence>
<name>A0A1T4U6B8_9BACT</name>
<sequence length="1579" mass="177400">MNEIKQILEDIRKTGASLAVNNGNIELQPGLLPLGDTLLNAIRENKQRLMEYISKTTTTAAFNDIPRMADQDNYVLSSSQRRLWLLSQIKERSIAYNMPGAYIFEGQLNKAALEQAFDLLVRRHEILRTVFREDEKGDIKQFVIAPEDARSNIKYDDLTGRQEQIDAVSAREVLTEFDLAEGPLWRAAIYTIGANKWLFIYTLHHIISDGWSMEVLIKELLAAYNAACMKMPAGLQPLPVQYRDYASWQQQRLRENNMGSSSEWWRQHLSGPLPVLSLPVDKSGAQSKSYQGDVVNFFFNDEDSKALKKMCRETDATLFMGLMALINTLFFRYTEQEDIIVGCPVAGRDHPGLAGQIGCYINTLALRTQFSGDMHFPELLQEIRLRVTAAFRHQEFPFDELVQLLDEDRKELFTVMMDLKYAETAVVQHQLPRMHGVSVERYPLPAHTGSKFDFIFHFSETATGLALSVEFNTDKYFRDTVLQMCRHLQQLMKVALAQPSQPLYLLNYLDDEEKSKLLPRINEGYCPPLTATIPALFRQQAGRSPNTTALVADNRTWTYGELDDLSERMAVFLQRRNLGPRSRILLFLDRSPEMIVAILAVLKLGAVYIPLDITSPPERLHYLITDTAAQLLITSQKCAAMLPEGVTLTHVLVEDALKDAGGSDALMGEKDITGADPAYIIYTSGSTGRPKGVIVTHHNVVSLVTAPGVIALNSDDRVLQWSNYVFDGSVYEIFGTLLNGASLHLISAETAMEADRLGQVLVSEKITVSFLTTALFNGLVDIHPECMSGMRKIIFGGEKASVTHTRKALAHLGPGRLVNAYGPTETTVFAVVEEVNCITDDIVPIGMGLANCYVLVLDKRGQLVPAGVPGEVFIGGRGVAAGYLNLPEQSAERFITDPLHPEVTTRLYRTGDLARWLPDGRLLFSGRRDNQVKIRGYRIEPGEIEHVLMENERVDRAVVLVKDDGENGKCLVAWFTGKMPVPEASILTWLRSRLPEYMIPALLIQLDEFPLTANGKTDKRKLRLPETMVVKQDVDYAAPANDAERALADACEEVLRVRNVSMKANFIALGGDSIKAIRVVARLRGNGFRLTIGNILAYPVLEDMAARIKIDTHTCFQGTVRGSVPLSPVQTYFFRNHPENNHHFNQSVMLSCKIAVDTGILRQVLNSLLHHHDALRMIYRQEEGIWQQENRGEGEYAEIEVVDNPGADITAVCDAMQATLDPGKGLLFKAVLFRNGDADKLLLISHHLIIDAVSWRILLEDINTLYYQYLHHRPPALPLKTDSFRYWVEKLGDYSRTDDLLKQDTYWAAIAAQVVPPLPSTFPDAANMVKDQVYSQFTLTMEESELLFTRCYTAHRTEINDILLTAVSLGVSEIFSLDKLLFCMEGHGREQIDDTTDVSRTVGWFTSMYPVVIDMQYREDMVRQLIAVKEKLHRIPDRGIGYGVLCYIAGKEYDVTPEMSFNYLGDFSTTDNTEEGDSHSLFSFTGGNHGRETDERMARKFLLDFSGMSANGQLQMGVSYSSARYSTVITDALLKAIKKWLQAIIAYLSETTVEQLSSVDFTYKDLSIEQLEKLNQIYG</sequence>
<keyword evidence="4" id="KW-0677">Repeat</keyword>
<accession>A0A1T4U6B8</accession>
<feature type="domain" description="Carrier" evidence="5">
    <location>
        <begin position="1038"/>
        <end position="1112"/>
    </location>
</feature>
<dbReference type="InterPro" id="IPR045851">
    <property type="entry name" value="AMP-bd_C_sf"/>
</dbReference>
<keyword evidence="3" id="KW-0597">Phosphoprotein</keyword>
<keyword evidence="7" id="KW-1185">Reference proteome</keyword>
<dbReference type="InterPro" id="IPR010060">
    <property type="entry name" value="NRPS_synth"/>
</dbReference>
<dbReference type="CDD" id="cd19534">
    <property type="entry name" value="E_NRPS"/>
    <property type="match status" value="1"/>
</dbReference>
<dbReference type="Gene3D" id="1.10.1200.10">
    <property type="entry name" value="ACP-like"/>
    <property type="match status" value="1"/>
</dbReference>
<dbReference type="PANTHER" id="PTHR45527">
    <property type="entry name" value="NONRIBOSOMAL PEPTIDE SYNTHETASE"/>
    <property type="match status" value="1"/>
</dbReference>
<dbReference type="Proteomes" id="UP000190367">
    <property type="component" value="Unassembled WGS sequence"/>
</dbReference>